<dbReference type="GO" id="GO:0005886">
    <property type="term" value="C:plasma membrane"/>
    <property type="evidence" value="ECO:0007669"/>
    <property type="project" value="UniProtKB-SubCell"/>
</dbReference>
<sequence>MPATPANGNQAGVVADPRKRALIVIPALNEAAVIASVIARILEDDGLVDPLLLVADGGSTDGTREIVARIAADDRRVRLLENPRRLQSAALNLAARALGGDRPWLVRVDAHADYPKNYASSLIAEAMRTGATSVVVSMDTVGEDGFQRAVAAAQNSVLGTGGSAHRLATAGQWVDHGHHALFNREAFQSIGGYDETFSHNEDAELDLRLAQQGGKIWLTDQVRIGYYPRSTPGALWKQYFSYGKGRARTVLKHYTPLKIRQTLPLAVAPAVVSALAAPLFWPFVIPALVWALAALSFGVLLGLRKRDPAALMSGPAAMIMHLAWSSGFWVQLLSHLGQREPAAPMLSEAQAAP</sequence>
<dbReference type="OrthoDB" id="8416156at2"/>
<evidence type="ECO:0000256" key="4">
    <source>
        <dbReference type="ARBA" id="ARBA00022679"/>
    </source>
</evidence>
<evidence type="ECO:0000256" key="2">
    <source>
        <dbReference type="ARBA" id="ARBA00022475"/>
    </source>
</evidence>
<comment type="caution">
    <text evidence="8">The sequence shown here is derived from an EMBL/GenBank/DDBJ whole genome shotgun (WGS) entry which is preliminary data.</text>
</comment>
<keyword evidence="6" id="KW-1133">Transmembrane helix</keyword>
<proteinExistence type="predicted"/>
<dbReference type="PANTHER" id="PTHR43646">
    <property type="entry name" value="GLYCOSYLTRANSFERASE"/>
    <property type="match status" value="1"/>
</dbReference>
<dbReference type="CDD" id="cd02525">
    <property type="entry name" value="Succinoglycan_BP_ExoA"/>
    <property type="match status" value="1"/>
</dbReference>
<dbReference type="EMBL" id="QFYP01000001">
    <property type="protein sequence ID" value="RAK61625.1"/>
    <property type="molecule type" value="Genomic_DNA"/>
</dbReference>
<reference evidence="9" key="1">
    <citation type="submission" date="2018-05" db="EMBL/GenBank/DDBJ databases">
        <authorList>
            <person name="Li X."/>
        </authorList>
    </citation>
    <scope>NUCLEOTIDE SEQUENCE [LARGE SCALE GENOMIC DNA]</scope>
    <source>
        <strain evidence="9">HKS-05</strain>
    </source>
</reference>
<accession>A0A328B4Y2</accession>
<feature type="domain" description="Glycosyltransferase 2-like" evidence="7">
    <location>
        <begin position="23"/>
        <end position="190"/>
    </location>
</feature>
<gene>
    <name evidence="8" type="ORF">DJ021_00435</name>
</gene>
<dbReference type="GO" id="GO:0016757">
    <property type="term" value="F:glycosyltransferase activity"/>
    <property type="evidence" value="ECO:0007669"/>
    <property type="project" value="UniProtKB-KW"/>
</dbReference>
<dbReference type="SUPFAM" id="SSF53448">
    <property type="entry name" value="Nucleotide-diphospho-sugar transferases"/>
    <property type="match status" value="1"/>
</dbReference>
<evidence type="ECO:0000313" key="8">
    <source>
        <dbReference type="EMBL" id="RAK61625.1"/>
    </source>
</evidence>
<organism evidence="8 9">
    <name type="scientific">Phenylobacterium hankyongense</name>
    <dbReference type="NCBI Taxonomy" id="1813876"/>
    <lineage>
        <taxon>Bacteria</taxon>
        <taxon>Pseudomonadati</taxon>
        <taxon>Pseudomonadota</taxon>
        <taxon>Alphaproteobacteria</taxon>
        <taxon>Caulobacterales</taxon>
        <taxon>Caulobacteraceae</taxon>
        <taxon>Phenylobacterium</taxon>
    </lineage>
</organism>
<keyword evidence="2" id="KW-1003">Cell membrane</keyword>
<name>A0A328B4Y2_9CAUL</name>
<keyword evidence="6" id="KW-0812">Transmembrane</keyword>
<dbReference type="InterPro" id="IPR001173">
    <property type="entry name" value="Glyco_trans_2-like"/>
</dbReference>
<evidence type="ECO:0000259" key="7">
    <source>
        <dbReference type="Pfam" id="PF00535"/>
    </source>
</evidence>
<evidence type="ECO:0000256" key="3">
    <source>
        <dbReference type="ARBA" id="ARBA00022676"/>
    </source>
</evidence>
<dbReference type="AlphaFoldDB" id="A0A328B4Y2"/>
<feature type="transmembrane region" description="Helical" evidence="6">
    <location>
        <begin position="287"/>
        <end position="303"/>
    </location>
</feature>
<dbReference type="InterPro" id="IPR029044">
    <property type="entry name" value="Nucleotide-diphossugar_trans"/>
</dbReference>
<comment type="subcellular location">
    <subcellularLocation>
        <location evidence="1">Cell membrane</location>
    </subcellularLocation>
</comment>
<keyword evidence="5 6" id="KW-0472">Membrane</keyword>
<feature type="transmembrane region" description="Helical" evidence="6">
    <location>
        <begin position="310"/>
        <end position="330"/>
    </location>
</feature>
<evidence type="ECO:0000256" key="6">
    <source>
        <dbReference type="SAM" id="Phobius"/>
    </source>
</evidence>
<dbReference type="Gene3D" id="3.90.550.10">
    <property type="entry name" value="Spore Coat Polysaccharide Biosynthesis Protein SpsA, Chain A"/>
    <property type="match status" value="1"/>
</dbReference>
<keyword evidence="3" id="KW-0328">Glycosyltransferase</keyword>
<dbReference type="Proteomes" id="UP000249842">
    <property type="component" value="Unassembled WGS sequence"/>
</dbReference>
<dbReference type="Pfam" id="PF00535">
    <property type="entry name" value="Glycos_transf_2"/>
    <property type="match status" value="1"/>
</dbReference>
<keyword evidence="9" id="KW-1185">Reference proteome</keyword>
<keyword evidence="4" id="KW-0808">Transferase</keyword>
<protein>
    <submittedName>
        <fullName evidence="8">Succinoglycan biosynthesis protein exoa</fullName>
    </submittedName>
</protein>
<evidence type="ECO:0000313" key="9">
    <source>
        <dbReference type="Proteomes" id="UP000249842"/>
    </source>
</evidence>
<evidence type="ECO:0000256" key="5">
    <source>
        <dbReference type="ARBA" id="ARBA00023136"/>
    </source>
</evidence>
<dbReference type="PANTHER" id="PTHR43646:SF2">
    <property type="entry name" value="GLYCOSYLTRANSFERASE 2-LIKE DOMAIN-CONTAINING PROTEIN"/>
    <property type="match status" value="1"/>
</dbReference>
<evidence type="ECO:0000256" key="1">
    <source>
        <dbReference type="ARBA" id="ARBA00004236"/>
    </source>
</evidence>